<keyword evidence="2" id="KW-1185">Reference proteome</keyword>
<dbReference type="SUPFAM" id="SSF53335">
    <property type="entry name" value="S-adenosyl-L-methionine-dependent methyltransferases"/>
    <property type="match status" value="1"/>
</dbReference>
<dbReference type="EMBL" id="JAKXMK010000040">
    <property type="protein sequence ID" value="MCH6171157.1"/>
    <property type="molecule type" value="Genomic_DNA"/>
</dbReference>
<dbReference type="GO" id="GO:0032259">
    <property type="term" value="P:methylation"/>
    <property type="evidence" value="ECO:0007669"/>
    <property type="project" value="UniProtKB-KW"/>
</dbReference>
<sequence length="277" mass="30352">MSVPEAWRGAHGKPVALPAEIDITVPSVARGYDYALGGKNNFEVDRIAADGLTKVFPGTVPLALDNRAFLRRGVRYLVAEAGIRQIVDIGSGLPSAGNVHEIAHDIDPQVRVVYVDIDPIVLAHGRALLADNNTTTVIQADAADPGSILDHPETRQFIHPDEPFAVLMAGILHHLPDSKDPAGVARYVKERMSPGSYLLVSNFLDDDDPRAREMDAKMESVFGTGRFRTWVEHTAYFEGLEMVEPGLVYANEWRPDELTDSENEWTTFLSGGIGRKA</sequence>
<organism evidence="1 2">
    <name type="scientific">Pseudonocardia alaniniphila</name>
    <dbReference type="NCBI Taxonomy" id="75291"/>
    <lineage>
        <taxon>Bacteria</taxon>
        <taxon>Bacillati</taxon>
        <taxon>Actinomycetota</taxon>
        <taxon>Actinomycetes</taxon>
        <taxon>Pseudonocardiales</taxon>
        <taxon>Pseudonocardiaceae</taxon>
        <taxon>Pseudonocardia</taxon>
    </lineage>
</organism>
<dbReference type="CDD" id="cd02440">
    <property type="entry name" value="AdoMet_MTases"/>
    <property type="match status" value="1"/>
</dbReference>
<keyword evidence="1" id="KW-0489">Methyltransferase</keyword>
<evidence type="ECO:0000313" key="2">
    <source>
        <dbReference type="Proteomes" id="UP001299970"/>
    </source>
</evidence>
<accession>A0ABS9TRL3</accession>
<dbReference type="Proteomes" id="UP001299970">
    <property type="component" value="Unassembled WGS sequence"/>
</dbReference>
<protein>
    <submittedName>
        <fullName evidence="1">SAM-dependent methyltransferase</fullName>
    </submittedName>
</protein>
<dbReference type="PIRSF" id="PIRSF017393">
    <property type="entry name" value="MTase_SAV2177"/>
    <property type="match status" value="1"/>
</dbReference>
<keyword evidence="1" id="KW-0808">Transferase</keyword>
<evidence type="ECO:0000313" key="1">
    <source>
        <dbReference type="EMBL" id="MCH6171157.1"/>
    </source>
</evidence>
<comment type="caution">
    <text evidence="1">The sequence shown here is derived from an EMBL/GenBank/DDBJ whole genome shotgun (WGS) entry which is preliminary data.</text>
</comment>
<dbReference type="InterPro" id="IPR006764">
    <property type="entry name" value="SAM_dep_MeTrfase_SAV2177_type"/>
</dbReference>
<dbReference type="RefSeq" id="WP_241041963.1">
    <property type="nucleotide sequence ID" value="NZ_BAAAJF010000041.1"/>
</dbReference>
<dbReference type="InterPro" id="IPR029063">
    <property type="entry name" value="SAM-dependent_MTases_sf"/>
</dbReference>
<reference evidence="1 2" key="1">
    <citation type="submission" date="2022-03" db="EMBL/GenBank/DDBJ databases">
        <title>Pseudonocardia alaer sp. nov., a novel actinomycete isolated from reed forest soil.</title>
        <authorList>
            <person name="Wang L."/>
        </authorList>
    </citation>
    <scope>NUCLEOTIDE SEQUENCE [LARGE SCALE GENOMIC DNA]</scope>
    <source>
        <strain evidence="1 2">Y-16303</strain>
    </source>
</reference>
<dbReference type="GO" id="GO:0008168">
    <property type="term" value="F:methyltransferase activity"/>
    <property type="evidence" value="ECO:0007669"/>
    <property type="project" value="UniProtKB-KW"/>
</dbReference>
<name>A0ABS9TRL3_9PSEU</name>
<dbReference type="Pfam" id="PF04672">
    <property type="entry name" value="Methyltransf_19"/>
    <property type="match status" value="1"/>
</dbReference>
<gene>
    <name evidence="1" type="ORF">MMF94_36110</name>
</gene>
<proteinExistence type="predicted"/>
<dbReference type="Gene3D" id="3.40.50.150">
    <property type="entry name" value="Vaccinia Virus protein VP39"/>
    <property type="match status" value="1"/>
</dbReference>